<gene>
    <name evidence="2" type="ORF">TPAB3V08_LOCUS16076</name>
</gene>
<comment type="caution">
    <text evidence="2">The sequence shown here is derived from an EMBL/GenBank/DDBJ whole genome shotgun (WGS) entry which is preliminary data.</text>
</comment>
<dbReference type="InterPro" id="IPR012310">
    <property type="entry name" value="DNA_ligase_ATP-dep_cent"/>
</dbReference>
<dbReference type="PROSITE" id="PS00333">
    <property type="entry name" value="DNA_LIGASE_A2"/>
    <property type="match status" value="1"/>
</dbReference>
<feature type="non-terminal residue" evidence="2">
    <location>
        <position position="1"/>
    </location>
</feature>
<dbReference type="SUPFAM" id="SSF56091">
    <property type="entry name" value="DNA ligase/mRNA capping enzyme, catalytic domain"/>
    <property type="match status" value="1"/>
</dbReference>
<evidence type="ECO:0000313" key="2">
    <source>
        <dbReference type="EMBL" id="CAG2069133.1"/>
    </source>
</evidence>
<dbReference type="EMBL" id="CAJPIN010118152">
    <property type="protein sequence ID" value="CAG2069133.1"/>
    <property type="molecule type" value="Genomic_DNA"/>
</dbReference>
<dbReference type="PROSITE" id="PS50160">
    <property type="entry name" value="DNA_LIGASE_A3"/>
    <property type="match status" value="1"/>
</dbReference>
<accession>A0ABN7PN47</accession>
<dbReference type="PANTHER" id="PTHR45997">
    <property type="entry name" value="DNA LIGASE 4"/>
    <property type="match status" value="1"/>
</dbReference>
<name>A0ABN7PN47_TIMPD</name>
<reference evidence="2" key="1">
    <citation type="submission" date="2021-03" db="EMBL/GenBank/DDBJ databases">
        <authorList>
            <person name="Tran Van P."/>
        </authorList>
    </citation>
    <scope>NUCLEOTIDE SEQUENCE</scope>
</reference>
<feature type="non-terminal residue" evidence="2">
    <location>
        <position position="150"/>
    </location>
</feature>
<keyword evidence="3" id="KW-1185">Reference proteome</keyword>
<dbReference type="PANTHER" id="PTHR45997:SF1">
    <property type="entry name" value="DNA LIGASE 4"/>
    <property type="match status" value="1"/>
</dbReference>
<evidence type="ECO:0000259" key="1">
    <source>
        <dbReference type="PROSITE" id="PS50160"/>
    </source>
</evidence>
<protein>
    <recommendedName>
        <fullName evidence="1">ATP-dependent DNA ligase family profile domain-containing protein</fullName>
    </recommendedName>
</protein>
<dbReference type="Proteomes" id="UP001153148">
    <property type="component" value="Unassembled WGS sequence"/>
</dbReference>
<organism evidence="2 3">
    <name type="scientific">Timema podura</name>
    <name type="common">Walking stick</name>
    <dbReference type="NCBI Taxonomy" id="61482"/>
    <lineage>
        <taxon>Eukaryota</taxon>
        <taxon>Metazoa</taxon>
        <taxon>Ecdysozoa</taxon>
        <taxon>Arthropoda</taxon>
        <taxon>Hexapoda</taxon>
        <taxon>Insecta</taxon>
        <taxon>Pterygota</taxon>
        <taxon>Neoptera</taxon>
        <taxon>Polyneoptera</taxon>
        <taxon>Phasmatodea</taxon>
        <taxon>Timematodea</taxon>
        <taxon>Timematoidea</taxon>
        <taxon>Timematidae</taxon>
        <taxon>Timema</taxon>
    </lineage>
</organism>
<evidence type="ECO:0000313" key="3">
    <source>
        <dbReference type="Proteomes" id="UP001153148"/>
    </source>
</evidence>
<dbReference type="InterPro" id="IPR016059">
    <property type="entry name" value="DNA_ligase_ATP-dep_CS"/>
</dbReference>
<dbReference type="InterPro" id="IPR029710">
    <property type="entry name" value="LIG4"/>
</dbReference>
<dbReference type="Gene3D" id="3.30.470.30">
    <property type="entry name" value="DNA ligase/mRNA capping enzyme"/>
    <property type="match status" value="1"/>
</dbReference>
<dbReference type="Pfam" id="PF01068">
    <property type="entry name" value="DNA_ligase_A_M"/>
    <property type="match status" value="1"/>
</dbReference>
<feature type="domain" description="ATP-dependent DNA ligase family profile" evidence="1">
    <location>
        <begin position="18"/>
        <end position="135"/>
    </location>
</feature>
<sequence length="150" mass="16888">ITGINFDVKSLKLGDVHQPCFCVFDVLYLNGQVLTNKPLRDRMRALQGMFTPEEGILAYTDRSQQDSQVMEELNAAIDRRLEGIVLKDPGSVYKPNTRKGGWYKIKPETVFKYYVSTIGREGVQALLIFADKGVGGLDQCLRKTEKDGQN</sequence>
<proteinExistence type="predicted"/>